<accession>A0ABZ3FSD8</accession>
<keyword evidence="1" id="KW-1133">Transmembrane helix</keyword>
<organism evidence="2 3">
    <name type="scientific">Ammonicoccus fulvus</name>
    <dbReference type="NCBI Taxonomy" id="3138240"/>
    <lineage>
        <taxon>Bacteria</taxon>
        <taxon>Bacillati</taxon>
        <taxon>Actinomycetota</taxon>
        <taxon>Actinomycetes</taxon>
        <taxon>Propionibacteriales</taxon>
        <taxon>Propionibacteriaceae</taxon>
        <taxon>Ammonicoccus</taxon>
    </lineage>
</organism>
<name>A0ABZ3FSD8_9ACTN</name>
<proteinExistence type="predicted"/>
<protein>
    <submittedName>
        <fullName evidence="2">Uncharacterized protein</fullName>
    </submittedName>
</protein>
<reference evidence="2 3" key="1">
    <citation type="submission" date="2024-04" db="EMBL/GenBank/DDBJ databases">
        <title>Isolation of an actinomycete strain from pig manure.</title>
        <authorList>
            <person name="Gong T."/>
            <person name="Yu Z."/>
            <person name="An M."/>
            <person name="Wei C."/>
            <person name="Yang W."/>
            <person name="Liu L."/>
        </authorList>
    </citation>
    <scope>NUCLEOTIDE SEQUENCE [LARGE SCALE GENOMIC DNA]</scope>
    <source>
        <strain evidence="2 3">ZF39</strain>
    </source>
</reference>
<keyword evidence="3" id="KW-1185">Reference proteome</keyword>
<dbReference type="RefSeq" id="WP_425310425.1">
    <property type="nucleotide sequence ID" value="NZ_CP154795.1"/>
</dbReference>
<evidence type="ECO:0000313" key="3">
    <source>
        <dbReference type="Proteomes" id="UP001442841"/>
    </source>
</evidence>
<keyword evidence="1" id="KW-0812">Transmembrane</keyword>
<feature type="transmembrane region" description="Helical" evidence="1">
    <location>
        <begin position="45"/>
        <end position="69"/>
    </location>
</feature>
<evidence type="ECO:0000313" key="2">
    <source>
        <dbReference type="EMBL" id="XAN08992.1"/>
    </source>
</evidence>
<keyword evidence="1" id="KW-0472">Membrane</keyword>
<dbReference type="Proteomes" id="UP001442841">
    <property type="component" value="Chromosome"/>
</dbReference>
<evidence type="ECO:0000256" key="1">
    <source>
        <dbReference type="SAM" id="Phobius"/>
    </source>
</evidence>
<feature type="transmembrane region" description="Helical" evidence="1">
    <location>
        <begin position="113"/>
        <end position="134"/>
    </location>
</feature>
<feature type="transmembrane region" description="Helical" evidence="1">
    <location>
        <begin position="81"/>
        <end position="101"/>
    </location>
</feature>
<dbReference type="EMBL" id="CP154795">
    <property type="protein sequence ID" value="XAN08992.1"/>
    <property type="molecule type" value="Genomic_DNA"/>
</dbReference>
<gene>
    <name evidence="2" type="ORF">AADG42_17305</name>
</gene>
<sequence length="151" mass="15805">MSLRRTRFGSLRWAVATPLLALLGLGTLVATPFLAESPRDWLGGIGAGLLFLAPALALAGQIPALAKVLTNPDGTFRRWAGIWLFGQLAVAFTLIAVAAAWAPSGTPTRDDLIAMGIAGVFGLVFWAGMFWSIASPGRVSAGPFGIGRRSQ</sequence>